<evidence type="ECO:0000313" key="2">
    <source>
        <dbReference type="Proteomes" id="UP000234767"/>
    </source>
</evidence>
<organism evidence="1 2">
    <name type="scientific">Neisseria sicca</name>
    <dbReference type="NCBI Taxonomy" id="490"/>
    <lineage>
        <taxon>Bacteria</taxon>
        <taxon>Pseudomonadati</taxon>
        <taxon>Pseudomonadota</taxon>
        <taxon>Betaproteobacteria</taxon>
        <taxon>Neisseriales</taxon>
        <taxon>Neisseriaceae</taxon>
        <taxon>Neisseria</taxon>
    </lineage>
</organism>
<reference evidence="1 2" key="1">
    <citation type="submission" date="2017-12" db="EMBL/GenBank/DDBJ databases">
        <title>Phylogenetic diversity of female urinary microbiome.</title>
        <authorList>
            <person name="Thomas-White K."/>
            <person name="Wolfe A.J."/>
        </authorList>
    </citation>
    <scope>NUCLEOTIDE SEQUENCE [LARGE SCALE GENOMIC DNA]</scope>
    <source>
        <strain evidence="1 2">UMB0321</strain>
    </source>
</reference>
<dbReference type="AlphaFoldDB" id="A0A2I1XBK7"/>
<protein>
    <submittedName>
        <fullName evidence="1">Uncharacterized protein</fullName>
    </submittedName>
</protein>
<name>A0A2I1XBK7_NEISI</name>
<proteinExistence type="predicted"/>
<dbReference type="Gene3D" id="3.40.50.1110">
    <property type="entry name" value="SGNH hydrolase"/>
    <property type="match status" value="1"/>
</dbReference>
<sequence length="245" mass="27091">MSMNGSPVEIKFEVDTIPAKGRNVTVDAEIIYGEGVTPFSMHSTIVMIGDDIEASIVGQTANVKVYPRDETPHSIVAGKKYPLKLKANGGTDGICVLATGKNDVNGANWSNWQAALERVKGYIQKCIALVQPKDTPRYIILPIWADNKPGWSKEEHPYRHQLKDELNKWIRTTYGANVYDIEAYMLSEQIWTDTGITPNEADKQAQKDGIMPLSLSYDGGAHFLPAVETIIAGKIIAKAKELKYL</sequence>
<dbReference type="InterPro" id="IPR036514">
    <property type="entry name" value="SGNH_hydro_sf"/>
</dbReference>
<dbReference type="Proteomes" id="UP000234767">
    <property type="component" value="Unassembled WGS sequence"/>
</dbReference>
<gene>
    <name evidence="1" type="ORF">CYK00_07360</name>
</gene>
<accession>A0A2I1XBK7</accession>
<dbReference type="EMBL" id="PKJO01000008">
    <property type="protein sequence ID" value="PLA40011.1"/>
    <property type="molecule type" value="Genomic_DNA"/>
</dbReference>
<evidence type="ECO:0000313" key="1">
    <source>
        <dbReference type="EMBL" id="PLA40011.1"/>
    </source>
</evidence>
<comment type="caution">
    <text evidence="1">The sequence shown here is derived from an EMBL/GenBank/DDBJ whole genome shotgun (WGS) entry which is preliminary data.</text>
</comment>
<dbReference type="GO" id="GO:0016788">
    <property type="term" value="F:hydrolase activity, acting on ester bonds"/>
    <property type="evidence" value="ECO:0007669"/>
    <property type="project" value="UniProtKB-ARBA"/>
</dbReference>